<name>A0ABQ9FZM2_TEGGR</name>
<feature type="transmembrane region" description="Helical" evidence="12">
    <location>
        <begin position="342"/>
        <end position="367"/>
    </location>
</feature>
<comment type="similarity">
    <text evidence="2">Belongs to the otopetrin family.</text>
</comment>
<feature type="transmembrane region" description="Helical" evidence="12">
    <location>
        <begin position="443"/>
        <end position="463"/>
    </location>
</feature>
<evidence type="ECO:0000256" key="3">
    <source>
        <dbReference type="ARBA" id="ARBA00022448"/>
    </source>
</evidence>
<evidence type="ECO:0000256" key="8">
    <source>
        <dbReference type="ARBA" id="ARBA00023065"/>
    </source>
</evidence>
<protein>
    <recommendedName>
        <fullName evidence="15">Otopetrin-2</fullName>
    </recommendedName>
</protein>
<feature type="compositionally biased region" description="Acidic residues" evidence="11">
    <location>
        <begin position="141"/>
        <end position="150"/>
    </location>
</feature>
<evidence type="ECO:0000313" key="14">
    <source>
        <dbReference type="Proteomes" id="UP001217089"/>
    </source>
</evidence>
<feature type="transmembrane region" description="Helical" evidence="12">
    <location>
        <begin position="312"/>
        <end position="330"/>
    </location>
</feature>
<dbReference type="Pfam" id="PF03189">
    <property type="entry name" value="Otopetrin"/>
    <property type="match status" value="1"/>
</dbReference>
<proteinExistence type="inferred from homology"/>
<feature type="compositionally biased region" description="Basic and acidic residues" evidence="11">
    <location>
        <begin position="76"/>
        <end position="94"/>
    </location>
</feature>
<evidence type="ECO:0008006" key="15">
    <source>
        <dbReference type="Google" id="ProtNLM"/>
    </source>
</evidence>
<feature type="transmembrane region" description="Helical" evidence="12">
    <location>
        <begin position="611"/>
        <end position="634"/>
    </location>
</feature>
<keyword evidence="8" id="KW-0406">Ion transport</keyword>
<feature type="transmembrane region" description="Helical" evidence="12">
    <location>
        <begin position="165"/>
        <end position="185"/>
    </location>
</feature>
<feature type="region of interest" description="Disordered" evidence="11">
    <location>
        <begin position="130"/>
        <end position="150"/>
    </location>
</feature>
<dbReference type="InterPro" id="IPR004878">
    <property type="entry name" value="Otopetrin"/>
</dbReference>
<dbReference type="PANTHER" id="PTHR21522">
    <property type="entry name" value="PROTON CHANNEL OTOP"/>
    <property type="match status" value="1"/>
</dbReference>
<feature type="compositionally biased region" description="Polar residues" evidence="11">
    <location>
        <begin position="19"/>
        <end position="34"/>
    </location>
</feature>
<keyword evidence="14" id="KW-1185">Reference proteome</keyword>
<evidence type="ECO:0000256" key="12">
    <source>
        <dbReference type="SAM" id="Phobius"/>
    </source>
</evidence>
<evidence type="ECO:0000256" key="2">
    <source>
        <dbReference type="ARBA" id="ARBA00006513"/>
    </source>
</evidence>
<keyword evidence="5 12" id="KW-0812">Transmembrane</keyword>
<evidence type="ECO:0000256" key="11">
    <source>
        <dbReference type="SAM" id="MobiDB-lite"/>
    </source>
</evidence>
<evidence type="ECO:0000256" key="9">
    <source>
        <dbReference type="ARBA" id="ARBA00023136"/>
    </source>
</evidence>
<keyword evidence="10" id="KW-0407">Ion channel</keyword>
<feature type="transmembrane region" description="Helical" evidence="12">
    <location>
        <begin position="584"/>
        <end position="605"/>
    </location>
</feature>
<feature type="transmembrane region" description="Helical" evidence="12">
    <location>
        <begin position="686"/>
        <end position="706"/>
    </location>
</feature>
<feature type="compositionally biased region" description="Basic and acidic residues" evidence="11">
    <location>
        <begin position="46"/>
        <end position="61"/>
    </location>
</feature>
<feature type="transmembrane region" description="Helical" evidence="12">
    <location>
        <begin position="272"/>
        <end position="292"/>
    </location>
</feature>
<evidence type="ECO:0000256" key="7">
    <source>
        <dbReference type="ARBA" id="ARBA00022989"/>
    </source>
</evidence>
<evidence type="ECO:0000256" key="5">
    <source>
        <dbReference type="ARBA" id="ARBA00022692"/>
    </source>
</evidence>
<gene>
    <name evidence="13" type="ORF">KUTeg_000687</name>
</gene>
<feature type="compositionally biased region" description="Low complexity" evidence="11">
    <location>
        <begin position="35"/>
        <end position="44"/>
    </location>
</feature>
<feature type="transmembrane region" description="Helical" evidence="12">
    <location>
        <begin position="543"/>
        <end position="564"/>
    </location>
</feature>
<keyword evidence="6" id="KW-0375">Hydrogen ion transport</keyword>
<feature type="region of interest" description="Disordered" evidence="11">
    <location>
        <begin position="15"/>
        <end position="95"/>
    </location>
</feature>
<sequence>MTDAVFKNYRNKVGRDGVTRSSTAPLLSLDNSYHNGNNNSNLENFENERVNISRQSSREDIALSTQETSAPYVRPEPQKRRISSTDKSMDKSADKQTVYVEIETTPVSKAKQKSKSRTESIGNASLSTAINNDDCFKPPGEDYEEDDEDEDDWCNIRPLKEAISVSMSAFYGIFITVLGVVVPVAETFAGSRSPDVFELYYIYLYGICFLFLIFLNRGKLLCRNKNGSCRTRMSRLCPSNSKGTYPINEPSQDSDNSQVTTVIEAGNFHLRFAAMAFGIGSMIHSGLHFGQYFQVFDGEKLCHHVALAIKPFMHALFTFTQMYFIFMFAKKWTDKCRTTVRFGLIHMCGTNMCIMFRVIVVQTIAIIQKFNLQQGLINTPVTTPAKTLTSSSRTIDNTSIEKMVSLQKNETEVSNQNGEIIIPEMSCYWYNVMGNVLDKASPYLYPCTIQYSLICSGILYVMWQNVGNVKQSSRRKMSTVSVKSTITTGSIDEDKLTTGCLFDCKDSSRGLFLGILISVGAVITMIAFHVLKTTESTNGKAVILVHLTETALYILMTLSVILAAERMKTLGFTKNKKQTLEDSLLIISFSGLLLFAMFSVLPALFETDKPHAVLIILTNIFMIVQASLQTVFLLAGERMKVKNQGQERKKEGREIVIFLSLCNFSMWALNTLQTQQPEHNPLQLKFYDILAWSIITFITVPLGFFYRFHSAIWLAKIWKNTWKLKQK</sequence>
<feature type="transmembrane region" description="Helical" evidence="12">
    <location>
        <begin position="511"/>
        <end position="531"/>
    </location>
</feature>
<evidence type="ECO:0000256" key="10">
    <source>
        <dbReference type="ARBA" id="ARBA00023303"/>
    </source>
</evidence>
<dbReference type="PANTHER" id="PTHR21522:SF32">
    <property type="entry name" value="OTOPETRIN-2"/>
    <property type="match status" value="1"/>
</dbReference>
<keyword evidence="3" id="KW-0813">Transport</keyword>
<feature type="transmembrane region" description="Helical" evidence="12">
    <location>
        <begin position="655"/>
        <end position="674"/>
    </location>
</feature>
<organism evidence="13 14">
    <name type="scientific">Tegillarca granosa</name>
    <name type="common">Malaysian cockle</name>
    <name type="synonym">Anadara granosa</name>
    <dbReference type="NCBI Taxonomy" id="220873"/>
    <lineage>
        <taxon>Eukaryota</taxon>
        <taxon>Metazoa</taxon>
        <taxon>Spiralia</taxon>
        <taxon>Lophotrochozoa</taxon>
        <taxon>Mollusca</taxon>
        <taxon>Bivalvia</taxon>
        <taxon>Autobranchia</taxon>
        <taxon>Pteriomorphia</taxon>
        <taxon>Arcoida</taxon>
        <taxon>Arcoidea</taxon>
        <taxon>Arcidae</taxon>
        <taxon>Tegillarca</taxon>
    </lineage>
</organism>
<reference evidence="13 14" key="1">
    <citation type="submission" date="2022-12" db="EMBL/GenBank/DDBJ databases">
        <title>Chromosome-level genome of Tegillarca granosa.</title>
        <authorList>
            <person name="Kim J."/>
        </authorList>
    </citation>
    <scope>NUCLEOTIDE SEQUENCE [LARGE SCALE GENOMIC DNA]</scope>
    <source>
        <strain evidence="13">Teg-2019</strain>
        <tissue evidence="13">Adductor muscle</tissue>
    </source>
</reference>
<keyword evidence="9 12" id="KW-0472">Membrane</keyword>
<evidence type="ECO:0000313" key="13">
    <source>
        <dbReference type="EMBL" id="KAJ8322216.1"/>
    </source>
</evidence>
<dbReference type="Proteomes" id="UP001217089">
    <property type="component" value="Unassembled WGS sequence"/>
</dbReference>
<keyword evidence="7 12" id="KW-1133">Transmembrane helix</keyword>
<comment type="caution">
    <text evidence="13">The sequence shown here is derived from an EMBL/GenBank/DDBJ whole genome shotgun (WGS) entry which is preliminary data.</text>
</comment>
<evidence type="ECO:0000256" key="6">
    <source>
        <dbReference type="ARBA" id="ARBA00022781"/>
    </source>
</evidence>
<evidence type="ECO:0000256" key="4">
    <source>
        <dbReference type="ARBA" id="ARBA00022475"/>
    </source>
</evidence>
<comment type="subcellular location">
    <subcellularLocation>
        <location evidence="1">Cell membrane</location>
        <topology evidence="1">Multi-pass membrane protein</topology>
    </subcellularLocation>
</comment>
<feature type="transmembrane region" description="Helical" evidence="12">
    <location>
        <begin position="197"/>
        <end position="215"/>
    </location>
</feature>
<accession>A0ABQ9FZM2</accession>
<evidence type="ECO:0000256" key="1">
    <source>
        <dbReference type="ARBA" id="ARBA00004651"/>
    </source>
</evidence>
<dbReference type="EMBL" id="JARBDR010000018">
    <property type="protein sequence ID" value="KAJ8322216.1"/>
    <property type="molecule type" value="Genomic_DNA"/>
</dbReference>
<keyword evidence="4" id="KW-1003">Cell membrane</keyword>